<evidence type="ECO:0000313" key="7">
    <source>
        <dbReference type="EMBL" id="QUW01952.1"/>
    </source>
</evidence>
<evidence type="ECO:0000256" key="4">
    <source>
        <dbReference type="ARBA" id="ARBA00023136"/>
    </source>
</evidence>
<keyword evidence="8" id="KW-1185">Reference proteome</keyword>
<dbReference type="EMBL" id="CP072648">
    <property type="protein sequence ID" value="QUW01952.1"/>
    <property type="molecule type" value="Genomic_DNA"/>
</dbReference>
<feature type="transmembrane region" description="Helical" evidence="5">
    <location>
        <begin position="85"/>
        <end position="103"/>
    </location>
</feature>
<feature type="transmembrane region" description="Helical" evidence="5">
    <location>
        <begin position="317"/>
        <end position="334"/>
    </location>
</feature>
<dbReference type="SUPFAM" id="SSF50156">
    <property type="entry name" value="PDZ domain-like"/>
    <property type="match status" value="1"/>
</dbReference>
<dbReference type="RefSeq" id="WP_211427844.1">
    <property type="nucleotide sequence ID" value="NZ_CP072648.1"/>
</dbReference>
<feature type="transmembrane region" description="Helical" evidence="5">
    <location>
        <begin position="36"/>
        <end position="65"/>
    </location>
</feature>
<keyword evidence="3 5" id="KW-1133">Transmembrane helix</keyword>
<dbReference type="InterPro" id="IPR036034">
    <property type="entry name" value="PDZ_sf"/>
</dbReference>
<keyword evidence="4 5" id="KW-0472">Membrane</keyword>
<evidence type="ECO:0000313" key="8">
    <source>
        <dbReference type="Proteomes" id="UP000676506"/>
    </source>
</evidence>
<dbReference type="Gene3D" id="2.30.42.10">
    <property type="match status" value="1"/>
</dbReference>
<feature type="transmembrane region" description="Helical" evidence="5">
    <location>
        <begin position="430"/>
        <end position="449"/>
    </location>
</feature>
<dbReference type="Pfam" id="PF04932">
    <property type="entry name" value="Wzy_C"/>
    <property type="match status" value="1"/>
</dbReference>
<gene>
    <name evidence="7" type="ORF">J8C06_06105</name>
</gene>
<evidence type="ECO:0000256" key="1">
    <source>
        <dbReference type="ARBA" id="ARBA00004141"/>
    </source>
</evidence>
<dbReference type="PANTHER" id="PTHR37422:SF13">
    <property type="entry name" value="LIPOPOLYSACCHARIDE BIOSYNTHESIS PROTEIN PA4999-RELATED"/>
    <property type="match status" value="1"/>
</dbReference>
<evidence type="ECO:0000256" key="5">
    <source>
        <dbReference type="SAM" id="Phobius"/>
    </source>
</evidence>
<reference evidence="7 8" key="1">
    <citation type="submission" date="2021-03" db="EMBL/GenBank/DDBJ databases">
        <title>Genomic and phenotypic characterization of Chloracidobacterium isolates provides evidence for multiple species.</title>
        <authorList>
            <person name="Saini M.K."/>
            <person name="Costas A.M.G."/>
            <person name="Tank M."/>
            <person name="Bryant D.A."/>
        </authorList>
    </citation>
    <scope>NUCLEOTIDE SEQUENCE [LARGE SCALE GENOMIC DNA]</scope>
    <source>
        <strain evidence="7 8">BV2-C</strain>
    </source>
</reference>
<dbReference type="InterPro" id="IPR051533">
    <property type="entry name" value="WaaL-like"/>
</dbReference>
<feature type="transmembrane region" description="Helical" evidence="5">
    <location>
        <begin position="115"/>
        <end position="131"/>
    </location>
</feature>
<dbReference type="Proteomes" id="UP000676506">
    <property type="component" value="Chromosome 1"/>
</dbReference>
<feature type="domain" description="O-antigen ligase-related" evidence="6">
    <location>
        <begin position="300"/>
        <end position="442"/>
    </location>
</feature>
<sequence length="526" mass="57158">MTGNCFKRVEHWTVTAPATMAYESIRRTLHLTSDGLLLLFAVAAPHSIAGAQGSALGLALLWLATYCLPKTDPRALQYGSGSHGAEWWLPLGVFFTLCCASALTSYEVWASLDGLRSLAFLATCGVVAHWVTSRGQAWRLACLLLLSAQVGLLYTAYQFARGVGVRLVELTPDSPLHPYFQPGDVVLRVDGQLVRTPEDIARQVRRDQLRPDVPVLVTGRRVELPLTARLDRLALQRRLESSGVAGLGIQASAPARDFRASGFFSHYVTYAEVLQILISLAVGMAWRTAGRWRWWLVGMAGLLALALWLTLSRGPTGGLIVSVGVVLYLLWREGTLGTQRVVVGVVIAGILVSSALAYAYAIRRMAVVDAREGSLFWRLVVWQEGVELVARHPWFGIGRHSDKLHAAEWGLYAAGDLPPGHFHNTYLQVAVWYGLPALAAYIWLLLTYFSQLIQRVRDGIALGALGALAGFAASGIAHFNLGDGEVAMMLWFVLGLALGPRDAVATTAVPLPTEVDGTVPSGKRFT</sequence>
<accession>A0ABX8B695</accession>
<feature type="transmembrane region" description="Helical" evidence="5">
    <location>
        <begin position="341"/>
        <end position="361"/>
    </location>
</feature>
<dbReference type="PANTHER" id="PTHR37422">
    <property type="entry name" value="TEICHURONIC ACID BIOSYNTHESIS PROTEIN TUAE"/>
    <property type="match status" value="1"/>
</dbReference>
<evidence type="ECO:0000259" key="6">
    <source>
        <dbReference type="Pfam" id="PF04932"/>
    </source>
</evidence>
<feature type="transmembrane region" description="Helical" evidence="5">
    <location>
        <begin position="461"/>
        <end position="481"/>
    </location>
</feature>
<evidence type="ECO:0000256" key="2">
    <source>
        <dbReference type="ARBA" id="ARBA00022692"/>
    </source>
</evidence>
<keyword evidence="2 5" id="KW-0812">Transmembrane</keyword>
<name>A0ABX8B695_9BACT</name>
<organism evidence="7 8">
    <name type="scientific">Chloracidobacterium validum</name>
    <dbReference type="NCBI Taxonomy" id="2821543"/>
    <lineage>
        <taxon>Bacteria</taxon>
        <taxon>Pseudomonadati</taxon>
        <taxon>Acidobacteriota</taxon>
        <taxon>Terriglobia</taxon>
        <taxon>Terriglobales</taxon>
        <taxon>Acidobacteriaceae</taxon>
        <taxon>Chloracidobacterium</taxon>
    </lineage>
</organism>
<protein>
    <submittedName>
        <fullName evidence="7">O-antigen ligase family protein</fullName>
    </submittedName>
</protein>
<dbReference type="InterPro" id="IPR007016">
    <property type="entry name" value="O-antigen_ligase-rel_domated"/>
</dbReference>
<keyword evidence="7" id="KW-0436">Ligase</keyword>
<proteinExistence type="predicted"/>
<feature type="transmembrane region" description="Helical" evidence="5">
    <location>
        <begin position="137"/>
        <end position="157"/>
    </location>
</feature>
<evidence type="ECO:0000256" key="3">
    <source>
        <dbReference type="ARBA" id="ARBA00022989"/>
    </source>
</evidence>
<dbReference type="GO" id="GO:0016874">
    <property type="term" value="F:ligase activity"/>
    <property type="evidence" value="ECO:0007669"/>
    <property type="project" value="UniProtKB-KW"/>
</dbReference>
<comment type="subcellular location">
    <subcellularLocation>
        <location evidence="1">Membrane</location>
        <topology evidence="1">Multi-pass membrane protein</topology>
    </subcellularLocation>
</comment>
<feature type="transmembrane region" description="Helical" evidence="5">
    <location>
        <begin position="294"/>
        <end position="311"/>
    </location>
</feature>